<keyword evidence="6" id="KW-1185">Reference proteome</keyword>
<feature type="repeat" description="TPR" evidence="3">
    <location>
        <begin position="235"/>
        <end position="268"/>
    </location>
</feature>
<evidence type="ECO:0000313" key="6">
    <source>
        <dbReference type="Proteomes" id="UP001501367"/>
    </source>
</evidence>
<protein>
    <recommendedName>
        <fullName evidence="7">Tetratricopeptide repeat protein</fullName>
    </recommendedName>
</protein>
<feature type="transmembrane region" description="Helical" evidence="4">
    <location>
        <begin position="364"/>
        <end position="386"/>
    </location>
</feature>
<feature type="repeat" description="TPR" evidence="3">
    <location>
        <begin position="64"/>
        <end position="97"/>
    </location>
</feature>
<keyword evidence="4" id="KW-1133">Transmembrane helix</keyword>
<keyword evidence="1" id="KW-0677">Repeat</keyword>
<dbReference type="InterPro" id="IPR019734">
    <property type="entry name" value="TPR_rpt"/>
</dbReference>
<evidence type="ECO:0000313" key="5">
    <source>
        <dbReference type="EMBL" id="GAA3746841.1"/>
    </source>
</evidence>
<gene>
    <name evidence="5" type="ORF">GCM10022422_34110</name>
</gene>
<dbReference type="Pfam" id="PF13181">
    <property type="entry name" value="TPR_8"/>
    <property type="match status" value="2"/>
</dbReference>
<name>A0ABP7FS53_9FLAO</name>
<sequence length="467" mass="54473">MKKKILITIVVISLSGCKEKISYNEQIKNYNDLISKADNEFKNNKFQNAVTFSSEAIKITDTLSKALKLRANSYLKLKQYKNALEDFDEVIGLEKDKSKAYFSRALVNSSLNEMDDFKEDIDHYIEHYPKDVIAREIRGDYNLMESNLDQAIKDYNICINEFPKKSEYYLKRANAYALNGNLNLSVSDYEMCSLLDSKTNKINVTYKKAKTYFEIKNYKKALENFSLLESKIRNPEILTFIGDCYFNLKEYQKASTYYTKYLLKNPNDITTIEKRAEAYNAINDEVNKNKDYSKIAILKNEKAGFFSKYSWLLFFGLIYFLVGNLFTSKKENRYRNSKLSTAYLSLFFGGIFGGSYLFTKRNWIYFLFSIAVFTFLIMNSFAFRFYHNNIDLLLTSILNNSLALKVAYFIIALLIIDLFALPFVIFNNNEKLLKLVNSKKAENRSYSIEYVHNELTKNTNIVKELVS</sequence>
<accession>A0ABP7FS53</accession>
<dbReference type="Proteomes" id="UP001501367">
    <property type="component" value="Unassembled WGS sequence"/>
</dbReference>
<organism evidence="5 6">
    <name type="scientific">Flavobacterium ginsengisoli</name>
    <dbReference type="NCBI Taxonomy" id="871694"/>
    <lineage>
        <taxon>Bacteria</taxon>
        <taxon>Pseudomonadati</taxon>
        <taxon>Bacteroidota</taxon>
        <taxon>Flavobacteriia</taxon>
        <taxon>Flavobacteriales</taxon>
        <taxon>Flavobacteriaceae</taxon>
        <taxon>Flavobacterium</taxon>
    </lineage>
</organism>
<keyword evidence="4" id="KW-0812">Transmembrane</keyword>
<dbReference type="Gene3D" id="1.25.40.10">
    <property type="entry name" value="Tetratricopeptide repeat domain"/>
    <property type="match status" value="3"/>
</dbReference>
<dbReference type="SUPFAM" id="SSF48452">
    <property type="entry name" value="TPR-like"/>
    <property type="match status" value="2"/>
</dbReference>
<feature type="transmembrane region" description="Helical" evidence="4">
    <location>
        <begin position="406"/>
        <end position="426"/>
    </location>
</feature>
<dbReference type="InterPro" id="IPR050498">
    <property type="entry name" value="Ycf3"/>
</dbReference>
<evidence type="ECO:0000256" key="2">
    <source>
        <dbReference type="ARBA" id="ARBA00022803"/>
    </source>
</evidence>
<evidence type="ECO:0000256" key="3">
    <source>
        <dbReference type="PROSITE-ProRule" id="PRU00339"/>
    </source>
</evidence>
<comment type="caution">
    <text evidence="5">The sequence shown here is derived from an EMBL/GenBank/DDBJ whole genome shotgun (WGS) entry which is preliminary data.</text>
</comment>
<dbReference type="InterPro" id="IPR011990">
    <property type="entry name" value="TPR-like_helical_dom_sf"/>
</dbReference>
<keyword evidence="4" id="KW-0472">Membrane</keyword>
<proteinExistence type="predicted"/>
<dbReference type="PROSITE" id="PS50005">
    <property type="entry name" value="TPR"/>
    <property type="match status" value="2"/>
</dbReference>
<feature type="transmembrane region" description="Helical" evidence="4">
    <location>
        <begin position="339"/>
        <end position="358"/>
    </location>
</feature>
<dbReference type="PANTHER" id="PTHR44858">
    <property type="entry name" value="TETRATRICOPEPTIDE REPEAT PROTEIN 6"/>
    <property type="match status" value="1"/>
</dbReference>
<dbReference type="EMBL" id="BAABDT010000006">
    <property type="protein sequence ID" value="GAA3746841.1"/>
    <property type="molecule type" value="Genomic_DNA"/>
</dbReference>
<dbReference type="SMART" id="SM00028">
    <property type="entry name" value="TPR"/>
    <property type="match status" value="5"/>
</dbReference>
<keyword evidence="2 3" id="KW-0802">TPR repeat</keyword>
<dbReference type="RefSeq" id="WP_278021029.1">
    <property type="nucleotide sequence ID" value="NZ_BAABDT010000006.1"/>
</dbReference>
<dbReference type="PROSITE" id="PS51257">
    <property type="entry name" value="PROKAR_LIPOPROTEIN"/>
    <property type="match status" value="1"/>
</dbReference>
<evidence type="ECO:0000256" key="1">
    <source>
        <dbReference type="ARBA" id="ARBA00022737"/>
    </source>
</evidence>
<evidence type="ECO:0008006" key="7">
    <source>
        <dbReference type="Google" id="ProtNLM"/>
    </source>
</evidence>
<dbReference type="PANTHER" id="PTHR44858:SF1">
    <property type="entry name" value="UDP-N-ACETYLGLUCOSAMINE--PEPTIDE N-ACETYLGLUCOSAMINYLTRANSFERASE SPINDLY-RELATED"/>
    <property type="match status" value="1"/>
</dbReference>
<reference evidence="6" key="1">
    <citation type="journal article" date="2019" name="Int. J. Syst. Evol. Microbiol.">
        <title>The Global Catalogue of Microorganisms (GCM) 10K type strain sequencing project: providing services to taxonomists for standard genome sequencing and annotation.</title>
        <authorList>
            <consortium name="The Broad Institute Genomics Platform"/>
            <consortium name="The Broad Institute Genome Sequencing Center for Infectious Disease"/>
            <person name="Wu L."/>
            <person name="Ma J."/>
        </authorList>
    </citation>
    <scope>NUCLEOTIDE SEQUENCE [LARGE SCALE GENOMIC DNA]</scope>
    <source>
        <strain evidence="6">JCM 17336</strain>
    </source>
</reference>
<evidence type="ECO:0000256" key="4">
    <source>
        <dbReference type="SAM" id="Phobius"/>
    </source>
</evidence>
<feature type="transmembrane region" description="Helical" evidence="4">
    <location>
        <begin position="309"/>
        <end position="327"/>
    </location>
</feature>